<accession>A0AAD4QNK2</accession>
<proteinExistence type="predicted"/>
<sequence>MSNSITLSASFTDPTKGERREHMRRGLTNAPVSAPTTQSQPAVSTSTTPTRPRAESRQHAPTKSKARPKYDSEWTAYGDLEPSGCPPWFV</sequence>
<feature type="compositionally biased region" description="Polar residues" evidence="1">
    <location>
        <begin position="1"/>
        <end position="13"/>
    </location>
</feature>
<comment type="caution">
    <text evidence="2">The sequence shown here is derived from an EMBL/GenBank/DDBJ whole genome shotgun (WGS) entry which is preliminary data.</text>
</comment>
<dbReference type="AlphaFoldDB" id="A0AAD4QNK2"/>
<keyword evidence="3" id="KW-1185">Reference proteome</keyword>
<feature type="compositionally biased region" description="Polar residues" evidence="1">
    <location>
        <begin position="30"/>
        <end position="50"/>
    </location>
</feature>
<gene>
    <name evidence="2" type="ORF">B0F90DRAFT_1817130</name>
</gene>
<evidence type="ECO:0000313" key="3">
    <source>
        <dbReference type="Proteomes" id="UP001203297"/>
    </source>
</evidence>
<evidence type="ECO:0000256" key="1">
    <source>
        <dbReference type="SAM" id="MobiDB-lite"/>
    </source>
</evidence>
<dbReference type="EMBL" id="WTXG01000015">
    <property type="protein sequence ID" value="KAI0301101.1"/>
    <property type="molecule type" value="Genomic_DNA"/>
</dbReference>
<feature type="region of interest" description="Disordered" evidence="1">
    <location>
        <begin position="1"/>
        <end position="90"/>
    </location>
</feature>
<reference evidence="2" key="1">
    <citation type="journal article" date="2022" name="New Phytol.">
        <title>Evolutionary transition to the ectomycorrhizal habit in the genomes of a hyperdiverse lineage of mushroom-forming fungi.</title>
        <authorList>
            <person name="Looney B."/>
            <person name="Miyauchi S."/>
            <person name="Morin E."/>
            <person name="Drula E."/>
            <person name="Courty P.E."/>
            <person name="Kohler A."/>
            <person name="Kuo A."/>
            <person name="LaButti K."/>
            <person name="Pangilinan J."/>
            <person name="Lipzen A."/>
            <person name="Riley R."/>
            <person name="Andreopoulos W."/>
            <person name="He G."/>
            <person name="Johnson J."/>
            <person name="Nolan M."/>
            <person name="Tritt A."/>
            <person name="Barry K.W."/>
            <person name="Grigoriev I.V."/>
            <person name="Nagy L.G."/>
            <person name="Hibbett D."/>
            <person name="Henrissat B."/>
            <person name="Matheny P.B."/>
            <person name="Labbe J."/>
            <person name="Martin F.M."/>
        </authorList>
    </citation>
    <scope>NUCLEOTIDE SEQUENCE</scope>
    <source>
        <strain evidence="2">BPL690</strain>
    </source>
</reference>
<organism evidence="2 3">
    <name type="scientific">Multifurca ochricompacta</name>
    <dbReference type="NCBI Taxonomy" id="376703"/>
    <lineage>
        <taxon>Eukaryota</taxon>
        <taxon>Fungi</taxon>
        <taxon>Dikarya</taxon>
        <taxon>Basidiomycota</taxon>
        <taxon>Agaricomycotina</taxon>
        <taxon>Agaricomycetes</taxon>
        <taxon>Russulales</taxon>
        <taxon>Russulaceae</taxon>
        <taxon>Multifurca</taxon>
    </lineage>
</organism>
<name>A0AAD4QNK2_9AGAM</name>
<evidence type="ECO:0000313" key="2">
    <source>
        <dbReference type="EMBL" id="KAI0301101.1"/>
    </source>
</evidence>
<dbReference type="Proteomes" id="UP001203297">
    <property type="component" value="Unassembled WGS sequence"/>
</dbReference>
<protein>
    <submittedName>
        <fullName evidence="2">Uncharacterized protein</fullName>
    </submittedName>
</protein>